<protein>
    <submittedName>
        <fullName evidence="1">Uncharacterized protein</fullName>
    </submittedName>
</protein>
<dbReference type="AlphaFoldDB" id="A0A382KVX5"/>
<proteinExistence type="predicted"/>
<sequence length="32" mass="3348">VTNTETGIFDAENPPSPDLIADCVHCGFCLPA</sequence>
<reference evidence="1" key="1">
    <citation type="submission" date="2018-05" db="EMBL/GenBank/DDBJ databases">
        <authorList>
            <person name="Lanie J.A."/>
            <person name="Ng W.-L."/>
            <person name="Kazmierczak K.M."/>
            <person name="Andrzejewski T.M."/>
            <person name="Davidsen T.M."/>
            <person name="Wayne K.J."/>
            <person name="Tettelin H."/>
            <person name="Glass J.I."/>
            <person name="Rusch D."/>
            <person name="Podicherti R."/>
            <person name="Tsui H.-C.T."/>
            <person name="Winkler M.E."/>
        </authorList>
    </citation>
    <scope>NUCLEOTIDE SEQUENCE</scope>
</reference>
<evidence type="ECO:0000313" key="1">
    <source>
        <dbReference type="EMBL" id="SVC28610.1"/>
    </source>
</evidence>
<feature type="non-terminal residue" evidence="1">
    <location>
        <position position="1"/>
    </location>
</feature>
<dbReference type="EMBL" id="UINC01083165">
    <property type="protein sequence ID" value="SVC28610.1"/>
    <property type="molecule type" value="Genomic_DNA"/>
</dbReference>
<accession>A0A382KVX5</accession>
<gene>
    <name evidence="1" type="ORF">METZ01_LOCUS281464</name>
</gene>
<feature type="non-terminal residue" evidence="1">
    <location>
        <position position="32"/>
    </location>
</feature>
<organism evidence="1">
    <name type="scientific">marine metagenome</name>
    <dbReference type="NCBI Taxonomy" id="408172"/>
    <lineage>
        <taxon>unclassified sequences</taxon>
        <taxon>metagenomes</taxon>
        <taxon>ecological metagenomes</taxon>
    </lineage>
</organism>
<name>A0A382KVX5_9ZZZZ</name>